<feature type="transmembrane region" description="Helical" evidence="1">
    <location>
        <begin position="109"/>
        <end position="136"/>
    </location>
</feature>
<sequence length="248" mass="26927">MKNVRNELYKLWKGKRLGIFLLILVATSIAFGMLVYSIQVKGLLEKEDIDAMIGGNFPVQVLGMIADIVLPVLATLFVTFLFTDEANSGSLKLPLLCGQSRVKLITAKAVVVLIGSLALVAVTFIASNIVAVMFWGSDSVVASLFQNALIYANTYLALAGWSMVVLFVSIFIKNSGSMVGVAVIVLVVGCILSSVSPKIAQYEVMYYFKAFVSLQSLNYVLAMSVCIGTALVFFILSAIKFRILQIQK</sequence>
<protein>
    <submittedName>
        <fullName evidence="2">ABC-2 family transporter protein</fullName>
    </submittedName>
</protein>
<feature type="transmembrane region" description="Helical" evidence="1">
    <location>
        <begin position="59"/>
        <end position="82"/>
    </location>
</feature>
<feature type="transmembrane region" description="Helical" evidence="1">
    <location>
        <begin position="148"/>
        <end position="172"/>
    </location>
</feature>
<gene>
    <name evidence="2" type="ORF">SAMN02910451_03116</name>
</gene>
<keyword evidence="1" id="KW-0812">Transmembrane</keyword>
<dbReference type="PANTHER" id="PTHR37305:SF1">
    <property type="entry name" value="MEMBRANE PROTEIN"/>
    <property type="match status" value="1"/>
</dbReference>
<organism evidence="2 3">
    <name type="scientific">Butyrivibrio hungatei</name>
    <dbReference type="NCBI Taxonomy" id="185008"/>
    <lineage>
        <taxon>Bacteria</taxon>
        <taxon>Bacillati</taxon>
        <taxon>Bacillota</taxon>
        <taxon>Clostridia</taxon>
        <taxon>Lachnospirales</taxon>
        <taxon>Lachnospiraceae</taxon>
        <taxon>Butyrivibrio</taxon>
    </lineage>
</organism>
<feature type="transmembrane region" description="Helical" evidence="1">
    <location>
        <begin position="219"/>
        <end position="239"/>
    </location>
</feature>
<name>A0A1G5GYH2_9FIRM</name>
<accession>A0A1G5GYH2</accession>
<dbReference type="EMBL" id="FMUR01000028">
    <property type="protein sequence ID" value="SCY56645.1"/>
    <property type="molecule type" value="Genomic_DNA"/>
</dbReference>
<dbReference type="Pfam" id="PF12730">
    <property type="entry name" value="ABC2_membrane_4"/>
    <property type="match status" value="1"/>
</dbReference>
<evidence type="ECO:0000313" key="2">
    <source>
        <dbReference type="EMBL" id="SCY56645.1"/>
    </source>
</evidence>
<reference evidence="3" key="1">
    <citation type="submission" date="2016-10" db="EMBL/GenBank/DDBJ databases">
        <authorList>
            <person name="Varghese N."/>
            <person name="Submissions S."/>
        </authorList>
    </citation>
    <scope>NUCLEOTIDE SEQUENCE [LARGE SCALE GENOMIC DNA]</scope>
    <source>
        <strain evidence="3">XBD2006</strain>
    </source>
</reference>
<dbReference type="AlphaFoldDB" id="A0A1G5GYH2"/>
<evidence type="ECO:0000256" key="1">
    <source>
        <dbReference type="SAM" id="Phobius"/>
    </source>
</evidence>
<feature type="transmembrane region" description="Helical" evidence="1">
    <location>
        <begin position="179"/>
        <end position="199"/>
    </location>
</feature>
<feature type="transmembrane region" description="Helical" evidence="1">
    <location>
        <begin position="20"/>
        <end position="39"/>
    </location>
</feature>
<dbReference type="OrthoDB" id="2005480at2"/>
<dbReference type="PANTHER" id="PTHR37305">
    <property type="entry name" value="INTEGRAL MEMBRANE PROTEIN-RELATED"/>
    <property type="match status" value="1"/>
</dbReference>
<keyword evidence="1" id="KW-0472">Membrane</keyword>
<dbReference type="Proteomes" id="UP000183047">
    <property type="component" value="Unassembled WGS sequence"/>
</dbReference>
<keyword evidence="1" id="KW-1133">Transmembrane helix</keyword>
<dbReference type="RefSeq" id="WP_074463469.1">
    <property type="nucleotide sequence ID" value="NZ_FMUR01000028.1"/>
</dbReference>
<evidence type="ECO:0000313" key="3">
    <source>
        <dbReference type="Proteomes" id="UP000183047"/>
    </source>
</evidence>
<keyword evidence="3" id="KW-1185">Reference proteome</keyword>
<proteinExistence type="predicted"/>